<evidence type="ECO:0000256" key="5">
    <source>
        <dbReference type="ARBA" id="ARBA00022844"/>
    </source>
</evidence>
<keyword evidence="3" id="KW-1139">Helical capsid protein</keyword>
<keyword evidence="4" id="KW-0167">Capsid protein</keyword>
<keyword evidence="5" id="KW-0946">Virion</keyword>
<dbReference type="Pfam" id="PF00286">
    <property type="entry name" value="Flexi_CP"/>
    <property type="match status" value="1"/>
</dbReference>
<comment type="function">
    <text evidence="1">Required for genome encapsidation. Forms ribonucleoprotein complexes along with TGB1 helicase and viral RNA.</text>
</comment>
<evidence type="ECO:0000256" key="6">
    <source>
        <dbReference type="ARBA" id="ARBA00023274"/>
    </source>
</evidence>
<evidence type="ECO:0000256" key="3">
    <source>
        <dbReference type="ARBA" id="ARBA00022497"/>
    </source>
</evidence>
<evidence type="ECO:0000313" key="9">
    <source>
        <dbReference type="EMBL" id="QQG34617.1"/>
    </source>
</evidence>
<evidence type="ECO:0000256" key="2">
    <source>
        <dbReference type="ARBA" id="ARBA00004328"/>
    </source>
</evidence>
<protein>
    <submittedName>
        <fullName evidence="9">CP</fullName>
    </submittedName>
</protein>
<proteinExistence type="predicted"/>
<dbReference type="InterPro" id="IPR000052">
    <property type="entry name" value="Pltvir_coat"/>
</dbReference>
<keyword evidence="6" id="KW-0687">Ribonucleoprotein</keyword>
<dbReference type="EMBL" id="MW328740">
    <property type="protein sequence ID" value="QQG34617.1"/>
    <property type="molecule type" value="Genomic_RNA"/>
</dbReference>
<feature type="compositionally biased region" description="Low complexity" evidence="7">
    <location>
        <begin position="45"/>
        <end position="56"/>
    </location>
</feature>
<evidence type="ECO:0000256" key="4">
    <source>
        <dbReference type="ARBA" id="ARBA00022561"/>
    </source>
</evidence>
<reference evidence="9" key="1">
    <citation type="submission" date="2020-11" db="EMBL/GenBank/DDBJ databases">
        <authorList>
            <person name="Bejerman N."/>
        </authorList>
    </citation>
    <scope>NUCLEOTIDE SEQUENCE</scope>
    <source>
        <strain evidence="9">Teq</strain>
    </source>
</reference>
<evidence type="ECO:0000256" key="7">
    <source>
        <dbReference type="SAM" id="MobiDB-lite"/>
    </source>
</evidence>
<feature type="region of interest" description="Disordered" evidence="7">
    <location>
        <begin position="11"/>
        <end position="56"/>
    </location>
</feature>
<dbReference type="GO" id="GO:1990904">
    <property type="term" value="C:ribonucleoprotein complex"/>
    <property type="evidence" value="ECO:0007669"/>
    <property type="project" value="UniProtKB-KW"/>
</dbReference>
<accession>A0A7T5QZA4</accession>
<dbReference type="GO" id="GO:0019029">
    <property type="term" value="C:helical viral capsid"/>
    <property type="evidence" value="ECO:0007669"/>
    <property type="project" value="UniProtKB-KW"/>
</dbReference>
<feature type="domain" description="Potexviruses and carlaviruses coat protein" evidence="8">
    <location>
        <begin position="93"/>
        <end position="230"/>
    </location>
</feature>
<name>A0A7T5QZA4_9VIRU</name>
<evidence type="ECO:0000256" key="1">
    <source>
        <dbReference type="ARBA" id="ARBA00004032"/>
    </source>
</evidence>
<organism evidence="9">
    <name type="scientific">Agave potexvirus 1</name>
    <dbReference type="NCBI Taxonomy" id="2794411"/>
    <lineage>
        <taxon>Viruses</taxon>
        <taxon>Riboviria</taxon>
        <taxon>Orthornavirae</taxon>
        <taxon>Kitrinoviricota</taxon>
        <taxon>Alsuviricetes</taxon>
        <taxon>Tymovirales</taxon>
        <taxon>Alphaflexiviridae</taxon>
        <taxon>Potexvirus</taxon>
    </lineage>
</organism>
<sequence>MSTRETLLKALNDARDDNARTVAQRALDEHDAAHPTAPPPPPPSGSQQAGGARGAAARLIANRARAEAGQSAGSMHYTPPMEEIRRLELAIVSNAVATPEQIDQIGELWTAYGAPAGELGRIALDLALQCTSCGSSRFTELPGQCPNWNGMNRSGAVGLIKKVCTLRQFCMYYAKVVWNILLEHQAPPVGWAERGYKSETKFASFDFFTGVLNDSALDPGHLVRDPTPAEIQANAANAAAAISDAVRAEGIKASTDVRITQGNIGNLPKLLPSPDD</sequence>
<evidence type="ECO:0000259" key="8">
    <source>
        <dbReference type="Pfam" id="PF00286"/>
    </source>
</evidence>
<comment type="subcellular location">
    <subcellularLocation>
        <location evidence="2">Virion</location>
    </subcellularLocation>
</comment>
<dbReference type="GO" id="GO:0005198">
    <property type="term" value="F:structural molecule activity"/>
    <property type="evidence" value="ECO:0007669"/>
    <property type="project" value="InterPro"/>
</dbReference>
<dbReference type="PRINTS" id="PR00232">
    <property type="entry name" value="POTXCARLCOAT"/>
</dbReference>